<dbReference type="OrthoDB" id="34442at2"/>
<name>A0A0W0VXK9_9GAMM</name>
<evidence type="ECO:0000313" key="2">
    <source>
        <dbReference type="Proteomes" id="UP000054908"/>
    </source>
</evidence>
<protein>
    <recommendedName>
        <fullName evidence="3">DUF4286 domain-containing protein</fullName>
    </recommendedName>
</protein>
<keyword evidence="2" id="KW-1185">Reference proteome</keyword>
<dbReference type="STRING" id="466.Lmac_2761"/>
<organism evidence="1 2">
    <name type="scientific">Legionella maceachernii</name>
    <dbReference type="NCBI Taxonomy" id="466"/>
    <lineage>
        <taxon>Bacteria</taxon>
        <taxon>Pseudomonadati</taxon>
        <taxon>Pseudomonadota</taxon>
        <taxon>Gammaproteobacteria</taxon>
        <taxon>Legionellales</taxon>
        <taxon>Legionellaceae</taxon>
        <taxon>Legionella</taxon>
    </lineage>
</organism>
<comment type="caution">
    <text evidence="1">The sequence shown here is derived from an EMBL/GenBank/DDBJ whole genome shotgun (WGS) entry which is preliminary data.</text>
</comment>
<dbReference type="Pfam" id="PF14114">
    <property type="entry name" value="DUF4286"/>
    <property type="match status" value="1"/>
</dbReference>
<gene>
    <name evidence="1" type="ORF">Lmac_2761</name>
</gene>
<dbReference type="AlphaFoldDB" id="A0A0W0VXK9"/>
<proteinExistence type="predicted"/>
<dbReference type="RefSeq" id="WP_058453437.1">
    <property type="nucleotide sequence ID" value="NZ_CAAAIB010000019.1"/>
</dbReference>
<reference evidence="1 2" key="1">
    <citation type="submission" date="2015-11" db="EMBL/GenBank/DDBJ databases">
        <title>Genomic analysis of 38 Legionella species identifies large and diverse effector repertoires.</title>
        <authorList>
            <person name="Burstein D."/>
            <person name="Amaro F."/>
            <person name="Zusman T."/>
            <person name="Lifshitz Z."/>
            <person name="Cohen O."/>
            <person name="Gilbert J.A."/>
            <person name="Pupko T."/>
            <person name="Shuman H.A."/>
            <person name="Segal G."/>
        </authorList>
    </citation>
    <scope>NUCLEOTIDE SEQUENCE [LARGE SCALE GENOMIC DNA]</scope>
    <source>
        <strain evidence="1 2">PX-1-G2-E2</strain>
    </source>
</reference>
<evidence type="ECO:0008006" key="3">
    <source>
        <dbReference type="Google" id="ProtNLM"/>
    </source>
</evidence>
<sequence>MIIYEVNLSIDADIYPEFQVWLKSHITEMVQFPGFIQASILMPEKVISDKEKLTIQYQLENRQALDHYFTEFAPIMREKGVTLFKNKFSAERRVFEVKETIFK</sequence>
<dbReference type="PATRIC" id="fig|466.6.peg.2949"/>
<dbReference type="Proteomes" id="UP000054908">
    <property type="component" value="Unassembled WGS sequence"/>
</dbReference>
<dbReference type="InterPro" id="IPR025563">
    <property type="entry name" value="DUF4286"/>
</dbReference>
<evidence type="ECO:0000313" key="1">
    <source>
        <dbReference type="EMBL" id="KTD24674.1"/>
    </source>
</evidence>
<dbReference type="EMBL" id="LNYL01000050">
    <property type="protein sequence ID" value="KTD24674.1"/>
    <property type="molecule type" value="Genomic_DNA"/>
</dbReference>
<accession>A0A0W0VXK9</accession>